<gene>
    <name evidence="3" type="ORF">SAMN02745172_03598</name>
</gene>
<dbReference type="OrthoDB" id="7157734at2"/>
<dbReference type="AlphaFoldDB" id="A0A1M7ZQK7"/>
<reference evidence="3 4" key="1">
    <citation type="submission" date="2016-12" db="EMBL/GenBank/DDBJ databases">
        <authorList>
            <person name="Song W.-J."/>
            <person name="Kurnit D.M."/>
        </authorList>
    </citation>
    <scope>NUCLEOTIDE SEQUENCE [LARGE SCALE GENOMIC DNA]</scope>
    <source>
        <strain evidence="3 4">DSM 19599</strain>
    </source>
</reference>
<dbReference type="STRING" id="1123029.SAMN02745172_03598"/>
<feature type="transmembrane region" description="Helical" evidence="2">
    <location>
        <begin position="189"/>
        <end position="208"/>
    </location>
</feature>
<evidence type="ECO:0000256" key="1">
    <source>
        <dbReference type="SAM" id="MobiDB-lite"/>
    </source>
</evidence>
<name>A0A1M7ZQK7_9HYPH</name>
<dbReference type="Proteomes" id="UP000186406">
    <property type="component" value="Unassembled WGS sequence"/>
</dbReference>
<protein>
    <recommendedName>
        <fullName evidence="5">Ammonia monooxygenase</fullName>
    </recommendedName>
</protein>
<dbReference type="PIRSF" id="PIRSF038991">
    <property type="entry name" value="Protein_AbrB"/>
    <property type="match status" value="1"/>
</dbReference>
<dbReference type="PANTHER" id="PTHR38457">
    <property type="entry name" value="REGULATOR ABRB-RELATED"/>
    <property type="match status" value="1"/>
</dbReference>
<feature type="compositionally biased region" description="Basic and acidic residues" evidence="1">
    <location>
        <begin position="1"/>
        <end position="13"/>
    </location>
</feature>
<dbReference type="NCBIfam" id="TIGR03082">
    <property type="entry name" value="Gneg_AbrB_dup"/>
    <property type="match status" value="1"/>
</dbReference>
<evidence type="ECO:0000256" key="2">
    <source>
        <dbReference type="SAM" id="Phobius"/>
    </source>
</evidence>
<dbReference type="GO" id="GO:0010468">
    <property type="term" value="P:regulation of gene expression"/>
    <property type="evidence" value="ECO:0007669"/>
    <property type="project" value="InterPro"/>
</dbReference>
<keyword evidence="2" id="KW-1133">Transmembrane helix</keyword>
<dbReference type="InterPro" id="IPR017516">
    <property type="entry name" value="AbrB_dup"/>
</dbReference>
<feature type="transmembrane region" description="Helical" evidence="2">
    <location>
        <begin position="332"/>
        <end position="354"/>
    </location>
</feature>
<dbReference type="GO" id="GO:0016020">
    <property type="term" value="C:membrane"/>
    <property type="evidence" value="ECO:0007669"/>
    <property type="project" value="InterPro"/>
</dbReference>
<feature type="transmembrane region" description="Helical" evidence="2">
    <location>
        <begin position="72"/>
        <end position="90"/>
    </location>
</feature>
<evidence type="ECO:0000313" key="3">
    <source>
        <dbReference type="EMBL" id="SHO66936.1"/>
    </source>
</evidence>
<feature type="transmembrane region" description="Helical" evidence="2">
    <location>
        <begin position="298"/>
        <end position="326"/>
    </location>
</feature>
<feature type="transmembrane region" description="Helical" evidence="2">
    <location>
        <begin position="366"/>
        <end position="388"/>
    </location>
</feature>
<feature type="transmembrane region" description="Helical" evidence="2">
    <location>
        <begin position="96"/>
        <end position="115"/>
    </location>
</feature>
<keyword evidence="2" id="KW-0812">Transmembrane</keyword>
<feature type="transmembrane region" description="Helical" evidence="2">
    <location>
        <begin position="127"/>
        <end position="147"/>
    </location>
</feature>
<sequence>MREHKPGASDRKVGTGFRNNPVREQKPGPSARLRLRAGAFGRRLGASLRRTVPTLAVAAAGGLAFDWIDLPAAWLGGAAIAVAVASLAGLRAHVPLGLRAVVFCVLGVSMGTGITPETIHRVREWPISLALLPIVVAGVVWGSYLFLRGVARWDRATAFYASIPGALSYVMAVAVQSPADIKRVATSQSIRLLTLVAVLPLLVGGPAAETAVDLAFPALHAGLPDVALLIACGAVAGLAFGRLGVPAGMLTGAFLASALLHGTGAVPALPLPMWLLVPGFVCLGALTGSRIGGIGLRAFAGLAVVSCGALVVGLAVSLAGAMAVVATTSATMAMALLAFAPGGIDAMTALAMLLGADPAFVATHQLVRLVLLLVCVPVAIRLAGVGAAR</sequence>
<dbReference type="EMBL" id="FRXO01000009">
    <property type="protein sequence ID" value="SHO66936.1"/>
    <property type="molecule type" value="Genomic_DNA"/>
</dbReference>
<keyword evidence="2" id="KW-0472">Membrane</keyword>
<dbReference type="InterPro" id="IPR007820">
    <property type="entry name" value="AbrB_fam"/>
</dbReference>
<organism evidence="3 4">
    <name type="scientific">Pseudoxanthobacter soli DSM 19599</name>
    <dbReference type="NCBI Taxonomy" id="1123029"/>
    <lineage>
        <taxon>Bacteria</taxon>
        <taxon>Pseudomonadati</taxon>
        <taxon>Pseudomonadota</taxon>
        <taxon>Alphaproteobacteria</taxon>
        <taxon>Hyphomicrobiales</taxon>
        <taxon>Segnochrobactraceae</taxon>
        <taxon>Pseudoxanthobacter</taxon>
    </lineage>
</organism>
<keyword evidence="4" id="KW-1185">Reference proteome</keyword>
<proteinExistence type="predicted"/>
<dbReference type="PANTHER" id="PTHR38457:SF1">
    <property type="entry name" value="REGULATOR ABRB-RELATED"/>
    <property type="match status" value="1"/>
</dbReference>
<evidence type="ECO:0008006" key="5">
    <source>
        <dbReference type="Google" id="ProtNLM"/>
    </source>
</evidence>
<dbReference type="Pfam" id="PF05145">
    <property type="entry name" value="AbrB"/>
    <property type="match status" value="1"/>
</dbReference>
<accession>A0A1M7ZQK7</accession>
<feature type="region of interest" description="Disordered" evidence="1">
    <location>
        <begin position="1"/>
        <end position="29"/>
    </location>
</feature>
<evidence type="ECO:0000313" key="4">
    <source>
        <dbReference type="Proteomes" id="UP000186406"/>
    </source>
</evidence>